<dbReference type="EMBL" id="MU853390">
    <property type="protein sequence ID" value="KAK4106986.1"/>
    <property type="molecule type" value="Genomic_DNA"/>
</dbReference>
<evidence type="ECO:0000259" key="6">
    <source>
        <dbReference type="PROSITE" id="PS50305"/>
    </source>
</evidence>
<feature type="domain" description="NACHT" evidence="7">
    <location>
        <begin position="529"/>
        <end position="749"/>
    </location>
</feature>
<evidence type="ECO:0000313" key="8">
    <source>
        <dbReference type="EMBL" id="KAK4106986.1"/>
    </source>
</evidence>
<evidence type="ECO:0000259" key="7">
    <source>
        <dbReference type="PROSITE" id="PS50837"/>
    </source>
</evidence>
<evidence type="ECO:0000256" key="5">
    <source>
        <dbReference type="PROSITE-ProRule" id="PRU00236"/>
    </source>
</evidence>
<evidence type="ECO:0000256" key="1">
    <source>
        <dbReference type="ARBA" id="ARBA00006924"/>
    </source>
</evidence>
<evidence type="ECO:0000313" key="9">
    <source>
        <dbReference type="Proteomes" id="UP001302812"/>
    </source>
</evidence>
<dbReference type="InterPro" id="IPR003000">
    <property type="entry name" value="Sirtuin"/>
</dbReference>
<keyword evidence="2" id="KW-0808">Transferase</keyword>
<dbReference type="InterPro" id="IPR056884">
    <property type="entry name" value="NPHP3-like_N"/>
</dbReference>
<comment type="caution">
    <text evidence="5">Lacks conserved residue(s) required for the propagation of feature annotation.</text>
</comment>
<dbReference type="PROSITE" id="PS50837">
    <property type="entry name" value="NACHT"/>
    <property type="match status" value="1"/>
</dbReference>
<evidence type="ECO:0000256" key="2">
    <source>
        <dbReference type="ARBA" id="ARBA00022679"/>
    </source>
</evidence>
<dbReference type="GO" id="GO:0070403">
    <property type="term" value="F:NAD+ binding"/>
    <property type="evidence" value="ECO:0007669"/>
    <property type="project" value="InterPro"/>
</dbReference>
<dbReference type="InterPro" id="IPR026590">
    <property type="entry name" value="Ssirtuin_cat_dom"/>
</dbReference>
<keyword evidence="9" id="KW-1185">Reference proteome</keyword>
<keyword evidence="4" id="KW-0520">NAD</keyword>
<comment type="caution">
    <text evidence="8">The sequence shown here is derived from an EMBL/GenBank/DDBJ whole genome shotgun (WGS) entry which is preliminary data.</text>
</comment>
<sequence length="1000" mass="113089">MRHDVKRASPTRTHRFILSLRDAGKLVRDYTQNIDCLEEKVGLSTDLRKGPGSLSRFCRKYQSRDVRGHHRVDYEPRLQETNRGIECVLLHGSLRRLRCSNCFITCCWDECGREAKTLAGQELPCPGCAEISEARTAAGKRATAIGKLRPDIVLYTATSQAPPPAPSIKSRAEPKAIESISEQPTPVLPTSQRLWNAAYNSLAEGKDTTKLVESYMETLDKVLGERTGEPTVDVSTTLKDPSQRQAHMRKLVEEGQAKISRLSNITQGVGDAVQFVLSAKAMVDLAIQNIPQAALPWAGVCIGLQILLNPAKAIESNLAGIVHVISRMDWYCALTEHILSHNNIVVGKESFKSVQLQLENRIVELYKALLLYQMKSVCSFYRHQTWIALRGLVKVDDWDAYLKSVTDTEATLQTDLNQFNSQHTKSLLGKLVEKGEERKALIGDIHQALQSSIAMQEKTHKAVQDGNTLRKEIHRDEKDTQCLRDLRLTDPRDDKQRIQNTKGGLLRDAYHWVLNNSEFQQWCKSLDSNLLWVKGDPGKGKTMLLCGIIDELQRLTLGTGPLSFFFCQATDERINNASAILRGLIYMLLDQQPSLVPHVRRKYKHAGKALFEDANRWVALSEIFKNILQDPSLEGAYLVIDALDECISGRRELLEFIVEMTSTVPHVKWIVSSRNWPDIEKILNAATQKVRLCLELNEASVSEAVTAYVRVKVDRLAKRNKYHPDTKDEVQKYLSQNAHGTFLWVALVCDKLADISGWDAEYEMKLCPPGLDALYRRMIDQIWARPPRNSQRCKDILAVVSAVLRPITLDELPSLVEMDPRYSSSDKALVEIVGECGSFLTLHERVISFVHQSAKDFLFQKASQEIFPLELQDVHHSIFSRSLRVLNKSLRRDIYSLGAPGSLIVDPKLFDPDPLAAVRYACVYWIDHLYDWQSRKNTNHQNVFQDGGVIDDFLRQHYLHWLEALALCRSMSQGVLSMAKLESILQVAKERCITITKAGL</sequence>
<reference evidence="8" key="1">
    <citation type="journal article" date="2023" name="Mol. Phylogenet. Evol.">
        <title>Genome-scale phylogeny and comparative genomics of the fungal order Sordariales.</title>
        <authorList>
            <person name="Hensen N."/>
            <person name="Bonometti L."/>
            <person name="Westerberg I."/>
            <person name="Brannstrom I.O."/>
            <person name="Guillou S."/>
            <person name="Cros-Aarteil S."/>
            <person name="Calhoun S."/>
            <person name="Haridas S."/>
            <person name="Kuo A."/>
            <person name="Mondo S."/>
            <person name="Pangilinan J."/>
            <person name="Riley R."/>
            <person name="LaButti K."/>
            <person name="Andreopoulos B."/>
            <person name="Lipzen A."/>
            <person name="Chen C."/>
            <person name="Yan M."/>
            <person name="Daum C."/>
            <person name="Ng V."/>
            <person name="Clum A."/>
            <person name="Steindorff A."/>
            <person name="Ohm R.A."/>
            <person name="Martin F."/>
            <person name="Silar P."/>
            <person name="Natvig D.O."/>
            <person name="Lalanne C."/>
            <person name="Gautier V."/>
            <person name="Ament-Velasquez S.L."/>
            <person name="Kruys A."/>
            <person name="Hutchinson M.I."/>
            <person name="Powell A.J."/>
            <person name="Barry K."/>
            <person name="Miller A.N."/>
            <person name="Grigoriev I.V."/>
            <person name="Debuchy R."/>
            <person name="Gladieux P."/>
            <person name="Hiltunen Thoren M."/>
            <person name="Johannesson H."/>
        </authorList>
    </citation>
    <scope>NUCLEOTIDE SEQUENCE</scope>
    <source>
        <strain evidence="8">CBS 508.74</strain>
    </source>
</reference>
<keyword evidence="3" id="KW-0677">Repeat</keyword>
<dbReference type="GeneID" id="89943082"/>
<dbReference type="SUPFAM" id="SSF52467">
    <property type="entry name" value="DHS-like NAD/FAD-binding domain"/>
    <property type="match status" value="1"/>
</dbReference>
<accession>A0AAN6QCD9</accession>
<comment type="similarity">
    <text evidence="1">Belongs to the sirtuin family. Class I subfamily.</text>
</comment>
<evidence type="ECO:0000256" key="4">
    <source>
        <dbReference type="ARBA" id="ARBA00023027"/>
    </source>
</evidence>
<dbReference type="Pfam" id="PF17100">
    <property type="entry name" value="NACHT_N"/>
    <property type="match status" value="1"/>
</dbReference>
<reference evidence="8" key="2">
    <citation type="submission" date="2023-05" db="EMBL/GenBank/DDBJ databases">
        <authorList>
            <consortium name="Lawrence Berkeley National Laboratory"/>
            <person name="Steindorff A."/>
            <person name="Hensen N."/>
            <person name="Bonometti L."/>
            <person name="Westerberg I."/>
            <person name="Brannstrom I.O."/>
            <person name="Guillou S."/>
            <person name="Cros-Aarteil S."/>
            <person name="Calhoun S."/>
            <person name="Haridas S."/>
            <person name="Kuo A."/>
            <person name="Mondo S."/>
            <person name="Pangilinan J."/>
            <person name="Riley R."/>
            <person name="Labutti K."/>
            <person name="Andreopoulos B."/>
            <person name="Lipzen A."/>
            <person name="Chen C."/>
            <person name="Yanf M."/>
            <person name="Daum C."/>
            <person name="Ng V."/>
            <person name="Clum A."/>
            <person name="Ohm R."/>
            <person name="Martin F."/>
            <person name="Silar P."/>
            <person name="Natvig D."/>
            <person name="Lalanne C."/>
            <person name="Gautier V."/>
            <person name="Ament-Velasquez S.L."/>
            <person name="Kruys A."/>
            <person name="Hutchinson M.I."/>
            <person name="Powell A.J."/>
            <person name="Barry K."/>
            <person name="Miller A.N."/>
            <person name="Grigoriev I.V."/>
            <person name="Debuchy R."/>
            <person name="Gladieux P."/>
            <person name="Thoren M.H."/>
            <person name="Johannesson H."/>
        </authorList>
    </citation>
    <scope>NUCLEOTIDE SEQUENCE</scope>
    <source>
        <strain evidence="8">CBS 508.74</strain>
    </source>
</reference>
<dbReference type="Gene3D" id="3.40.50.1220">
    <property type="entry name" value="TPP-binding domain"/>
    <property type="match status" value="1"/>
</dbReference>
<dbReference type="AlphaFoldDB" id="A0AAN6QCD9"/>
<gene>
    <name evidence="8" type="ORF">N656DRAFT_840675</name>
</gene>
<dbReference type="InterPro" id="IPR029035">
    <property type="entry name" value="DHS-like_NAD/FAD-binding_dom"/>
</dbReference>
<organism evidence="8 9">
    <name type="scientific">Canariomyces notabilis</name>
    <dbReference type="NCBI Taxonomy" id="2074819"/>
    <lineage>
        <taxon>Eukaryota</taxon>
        <taxon>Fungi</taxon>
        <taxon>Dikarya</taxon>
        <taxon>Ascomycota</taxon>
        <taxon>Pezizomycotina</taxon>
        <taxon>Sordariomycetes</taxon>
        <taxon>Sordariomycetidae</taxon>
        <taxon>Sordariales</taxon>
        <taxon>Chaetomiaceae</taxon>
        <taxon>Canariomyces</taxon>
    </lineage>
</organism>
<protein>
    <recommendedName>
        <fullName evidence="10">NACHT domain-containing protein</fullName>
    </recommendedName>
</protein>
<dbReference type="Gene3D" id="3.40.50.300">
    <property type="entry name" value="P-loop containing nucleotide triphosphate hydrolases"/>
    <property type="match status" value="1"/>
</dbReference>
<dbReference type="FunFam" id="3.40.50.300:FF:001638">
    <property type="entry name" value="NACHT and WD40 domain protein"/>
    <property type="match status" value="1"/>
</dbReference>
<dbReference type="Pfam" id="PF24883">
    <property type="entry name" value="NPHP3_N"/>
    <property type="match status" value="1"/>
</dbReference>
<proteinExistence type="inferred from homology"/>
<evidence type="ECO:0000256" key="3">
    <source>
        <dbReference type="ARBA" id="ARBA00022737"/>
    </source>
</evidence>
<dbReference type="InterPro" id="IPR027417">
    <property type="entry name" value="P-loop_NTPase"/>
</dbReference>
<feature type="domain" description="Deacetylase sirtuin-type" evidence="6">
    <location>
        <begin position="1"/>
        <end position="254"/>
    </location>
</feature>
<dbReference type="RefSeq" id="XP_064664556.1">
    <property type="nucleotide sequence ID" value="XM_064818956.1"/>
</dbReference>
<evidence type="ECO:0008006" key="10">
    <source>
        <dbReference type="Google" id="ProtNLM"/>
    </source>
</evidence>
<dbReference type="PANTHER" id="PTHR10039:SF14">
    <property type="entry name" value="NACHT DOMAIN-CONTAINING PROTEIN"/>
    <property type="match status" value="1"/>
</dbReference>
<dbReference type="GO" id="GO:0016740">
    <property type="term" value="F:transferase activity"/>
    <property type="evidence" value="ECO:0007669"/>
    <property type="project" value="UniProtKB-KW"/>
</dbReference>
<dbReference type="Pfam" id="PF02146">
    <property type="entry name" value="SIR2"/>
    <property type="match status" value="1"/>
</dbReference>
<dbReference type="Proteomes" id="UP001302812">
    <property type="component" value="Unassembled WGS sequence"/>
</dbReference>
<dbReference type="InterPro" id="IPR007111">
    <property type="entry name" value="NACHT_NTPase"/>
</dbReference>
<dbReference type="SUPFAM" id="SSF52540">
    <property type="entry name" value="P-loop containing nucleoside triphosphate hydrolases"/>
    <property type="match status" value="1"/>
</dbReference>
<dbReference type="PROSITE" id="PS50305">
    <property type="entry name" value="SIRTUIN"/>
    <property type="match status" value="1"/>
</dbReference>
<name>A0AAN6QCD9_9PEZI</name>
<dbReference type="InterPro" id="IPR031359">
    <property type="entry name" value="NACHT_N"/>
</dbReference>
<dbReference type="PANTHER" id="PTHR10039">
    <property type="entry name" value="AMELOGENIN"/>
    <property type="match status" value="1"/>
</dbReference>